<accession>A0A0E9Y1A1</accession>
<reference evidence="2" key="2">
    <citation type="journal article" date="2015" name="Fish Shellfish Immunol.">
        <title>Early steps in the European eel (Anguilla anguilla)-Vibrio vulnificus interaction in the gills: Role of the RtxA13 toxin.</title>
        <authorList>
            <person name="Callol A."/>
            <person name="Pajuelo D."/>
            <person name="Ebbesson L."/>
            <person name="Teles M."/>
            <person name="MacKenzie S."/>
            <person name="Amaro C."/>
        </authorList>
    </citation>
    <scope>NUCLEOTIDE SEQUENCE</scope>
</reference>
<dbReference type="AlphaFoldDB" id="A0A0E9Y1A1"/>
<proteinExistence type="predicted"/>
<dbReference type="EMBL" id="GBXM01000692">
    <property type="protein sequence ID" value="JAI07886.1"/>
    <property type="molecule type" value="Transcribed_RNA"/>
</dbReference>
<reference evidence="2" key="1">
    <citation type="submission" date="2014-11" db="EMBL/GenBank/DDBJ databases">
        <authorList>
            <person name="Amaro Gonzalez C."/>
        </authorList>
    </citation>
    <scope>NUCLEOTIDE SEQUENCE</scope>
</reference>
<keyword evidence="1" id="KW-1133">Transmembrane helix</keyword>
<sequence length="90" mass="10629">MNYENVRIRFGHSFYLLYDMHLFFIITLTWPGYVCLPVYLTWMIMVTDVGGGKTGEAEKFSTARPYHVCTCTEQRVFFRFVCLNLKKAIK</sequence>
<feature type="transmembrane region" description="Helical" evidence="1">
    <location>
        <begin position="20"/>
        <end position="40"/>
    </location>
</feature>
<keyword evidence="1" id="KW-0472">Membrane</keyword>
<keyword evidence="1" id="KW-0812">Transmembrane</keyword>
<evidence type="ECO:0000313" key="2">
    <source>
        <dbReference type="EMBL" id="JAI07886.1"/>
    </source>
</evidence>
<organism evidence="2">
    <name type="scientific">Anguilla anguilla</name>
    <name type="common">European freshwater eel</name>
    <name type="synonym">Muraena anguilla</name>
    <dbReference type="NCBI Taxonomy" id="7936"/>
    <lineage>
        <taxon>Eukaryota</taxon>
        <taxon>Metazoa</taxon>
        <taxon>Chordata</taxon>
        <taxon>Craniata</taxon>
        <taxon>Vertebrata</taxon>
        <taxon>Euteleostomi</taxon>
        <taxon>Actinopterygii</taxon>
        <taxon>Neopterygii</taxon>
        <taxon>Teleostei</taxon>
        <taxon>Anguilliformes</taxon>
        <taxon>Anguillidae</taxon>
        <taxon>Anguilla</taxon>
    </lineage>
</organism>
<protein>
    <submittedName>
        <fullName evidence="2">Uncharacterized protein</fullName>
    </submittedName>
</protein>
<evidence type="ECO:0000256" key="1">
    <source>
        <dbReference type="SAM" id="Phobius"/>
    </source>
</evidence>
<name>A0A0E9Y1A1_ANGAN</name>